<evidence type="ECO:0000313" key="2">
    <source>
        <dbReference type="EMBL" id="KAF5336232.1"/>
    </source>
</evidence>
<dbReference type="InterPro" id="IPR051908">
    <property type="entry name" value="Ribosomal_N-acetyltransferase"/>
</dbReference>
<keyword evidence="3" id="KW-1185">Reference proteome</keyword>
<dbReference type="GO" id="GO:1990189">
    <property type="term" value="F:protein N-terminal-serine acetyltransferase activity"/>
    <property type="evidence" value="ECO:0007669"/>
    <property type="project" value="TreeGrafter"/>
</dbReference>
<evidence type="ECO:0000259" key="1">
    <source>
        <dbReference type="PROSITE" id="PS51186"/>
    </source>
</evidence>
<gene>
    <name evidence="2" type="ORF">D9758_014360</name>
</gene>
<dbReference type="PROSITE" id="PS51186">
    <property type="entry name" value="GNAT"/>
    <property type="match status" value="1"/>
</dbReference>
<dbReference type="PANTHER" id="PTHR43441:SF5">
    <property type="entry name" value="FAMILY ACETYLTRANSFERASE, PUTATIVE-RELATED"/>
    <property type="match status" value="1"/>
</dbReference>
<comment type="caution">
    <text evidence="2">The sequence shown here is derived from an EMBL/GenBank/DDBJ whole genome shotgun (WGS) entry which is preliminary data.</text>
</comment>
<feature type="domain" description="N-acetyltransferase" evidence="1">
    <location>
        <begin position="29"/>
        <end position="184"/>
    </location>
</feature>
<name>A0A8H5C912_9AGAR</name>
<proteinExistence type="predicted"/>
<dbReference type="GO" id="GO:0008999">
    <property type="term" value="F:protein-N-terminal-alanine acetyltransferase activity"/>
    <property type="evidence" value="ECO:0007669"/>
    <property type="project" value="TreeGrafter"/>
</dbReference>
<protein>
    <recommendedName>
        <fullName evidence="1">N-acetyltransferase domain-containing protein</fullName>
    </recommendedName>
</protein>
<reference evidence="2 3" key="1">
    <citation type="journal article" date="2020" name="ISME J.">
        <title>Uncovering the hidden diversity of litter-decomposition mechanisms in mushroom-forming fungi.</title>
        <authorList>
            <person name="Floudas D."/>
            <person name="Bentzer J."/>
            <person name="Ahren D."/>
            <person name="Johansson T."/>
            <person name="Persson P."/>
            <person name="Tunlid A."/>
        </authorList>
    </citation>
    <scope>NUCLEOTIDE SEQUENCE [LARGE SCALE GENOMIC DNA]</scope>
    <source>
        <strain evidence="2 3">CBS 291.85</strain>
    </source>
</reference>
<dbReference type="InterPro" id="IPR016181">
    <property type="entry name" value="Acyl_CoA_acyltransferase"/>
</dbReference>
<dbReference type="SUPFAM" id="SSF55729">
    <property type="entry name" value="Acyl-CoA N-acyltransferases (Nat)"/>
    <property type="match status" value="1"/>
</dbReference>
<dbReference type="PANTHER" id="PTHR43441">
    <property type="entry name" value="RIBOSOMAL-PROTEIN-SERINE ACETYLTRANSFERASE"/>
    <property type="match status" value="1"/>
</dbReference>
<dbReference type="Proteomes" id="UP000559256">
    <property type="component" value="Unassembled WGS sequence"/>
</dbReference>
<dbReference type="AlphaFoldDB" id="A0A8H5C912"/>
<dbReference type="EMBL" id="JAACJM010000230">
    <property type="protein sequence ID" value="KAF5336232.1"/>
    <property type="molecule type" value="Genomic_DNA"/>
</dbReference>
<evidence type="ECO:0000313" key="3">
    <source>
        <dbReference type="Proteomes" id="UP000559256"/>
    </source>
</evidence>
<accession>A0A8H5C912</accession>
<dbReference type="OrthoDB" id="41238at2759"/>
<organism evidence="2 3">
    <name type="scientific">Tetrapyrgos nigripes</name>
    <dbReference type="NCBI Taxonomy" id="182062"/>
    <lineage>
        <taxon>Eukaryota</taxon>
        <taxon>Fungi</taxon>
        <taxon>Dikarya</taxon>
        <taxon>Basidiomycota</taxon>
        <taxon>Agaricomycotina</taxon>
        <taxon>Agaricomycetes</taxon>
        <taxon>Agaricomycetidae</taxon>
        <taxon>Agaricales</taxon>
        <taxon>Marasmiineae</taxon>
        <taxon>Marasmiaceae</taxon>
        <taxon>Tetrapyrgos</taxon>
    </lineage>
</organism>
<dbReference type="InterPro" id="IPR000182">
    <property type="entry name" value="GNAT_dom"/>
</dbReference>
<dbReference type="Gene3D" id="3.40.630.30">
    <property type="match status" value="1"/>
</dbReference>
<sequence length="184" mass="20865">MTSSNTTINASERDNFCFPIPDFLENDRVKLVPFTPSEHADKVAAASTEKRLWTYLPHGPFKDGADLIERFWGPVFRGNPNFLMWVIFDKTKPQANGDPSIAAIMSYINTVEWDLWTEIGYIVVFPEFQRTHVTSNAVGLLMHYALDLPEDGGLGLRRVEWRANSLNAPSVGLAKRLGFRMEVF</sequence>
<dbReference type="Pfam" id="PF13302">
    <property type="entry name" value="Acetyltransf_3"/>
    <property type="match status" value="1"/>
</dbReference>